<dbReference type="Gene3D" id="3.90.180.10">
    <property type="entry name" value="Medium-chain alcohol dehydrogenases, catalytic domain"/>
    <property type="match status" value="1"/>
</dbReference>
<dbReference type="InterPro" id="IPR050129">
    <property type="entry name" value="Zn_alcohol_dh"/>
</dbReference>
<dbReference type="Gene3D" id="3.40.50.720">
    <property type="entry name" value="NAD(P)-binding Rossmann-like Domain"/>
    <property type="match status" value="1"/>
</dbReference>
<evidence type="ECO:0000256" key="1">
    <source>
        <dbReference type="ARBA" id="ARBA00022723"/>
    </source>
</evidence>
<dbReference type="SUPFAM" id="SSF51735">
    <property type="entry name" value="NAD(P)-binding Rossmann-fold domains"/>
    <property type="match status" value="1"/>
</dbReference>
<evidence type="ECO:0000259" key="5">
    <source>
        <dbReference type="SMART" id="SM00829"/>
    </source>
</evidence>
<dbReference type="PANTHER" id="PTHR43401:SF2">
    <property type="entry name" value="L-THREONINE 3-DEHYDROGENASE"/>
    <property type="match status" value="1"/>
</dbReference>
<evidence type="ECO:0000313" key="6">
    <source>
        <dbReference type="EMBL" id="TET27944.1"/>
    </source>
</evidence>
<evidence type="ECO:0000256" key="3">
    <source>
        <dbReference type="ARBA" id="ARBA00023002"/>
    </source>
</evidence>
<dbReference type="GO" id="GO:0016491">
    <property type="term" value="F:oxidoreductase activity"/>
    <property type="evidence" value="ECO:0007669"/>
    <property type="project" value="UniProtKB-KW"/>
</dbReference>
<reference evidence="6 7" key="1">
    <citation type="submission" date="2019-03" db="EMBL/GenBank/DDBJ databases">
        <title>Metabolic potential of uncultured bacteria and archaea associated with petroleum seepage in deep-sea sediments.</title>
        <authorList>
            <person name="Dong X."/>
            <person name="Hubert C."/>
        </authorList>
    </citation>
    <scope>NUCLEOTIDE SEQUENCE [LARGE SCALE GENOMIC DNA]</scope>
    <source>
        <strain evidence="6">E44_bin3</strain>
    </source>
</reference>
<dbReference type="SMART" id="SM00829">
    <property type="entry name" value="PKS_ER"/>
    <property type="match status" value="1"/>
</dbReference>
<comment type="caution">
    <text evidence="6">The sequence shown here is derived from an EMBL/GenBank/DDBJ whole genome shotgun (WGS) entry which is preliminary data.</text>
</comment>
<feature type="domain" description="Enoyl reductase (ER)" evidence="5">
    <location>
        <begin position="12"/>
        <end position="342"/>
    </location>
</feature>
<dbReference type="Proteomes" id="UP000316517">
    <property type="component" value="Unassembled WGS sequence"/>
</dbReference>
<dbReference type="EMBL" id="SOJT01000159">
    <property type="protein sequence ID" value="TET27944.1"/>
    <property type="molecule type" value="Genomic_DNA"/>
</dbReference>
<dbReference type="InterPro" id="IPR002328">
    <property type="entry name" value="ADH_Zn_CS"/>
</dbReference>
<evidence type="ECO:0000256" key="4">
    <source>
        <dbReference type="RuleBase" id="RU361277"/>
    </source>
</evidence>
<name>A0A523TC83_UNCAE</name>
<gene>
    <name evidence="6" type="ORF">E3J68_03585</name>
</gene>
<dbReference type="SUPFAM" id="SSF50129">
    <property type="entry name" value="GroES-like"/>
    <property type="match status" value="1"/>
</dbReference>
<dbReference type="Pfam" id="PF08240">
    <property type="entry name" value="ADH_N"/>
    <property type="match status" value="1"/>
</dbReference>
<evidence type="ECO:0000256" key="2">
    <source>
        <dbReference type="ARBA" id="ARBA00022833"/>
    </source>
</evidence>
<keyword evidence="2 4" id="KW-0862">Zinc</keyword>
<dbReference type="GO" id="GO:0008270">
    <property type="term" value="F:zinc ion binding"/>
    <property type="evidence" value="ECO:0007669"/>
    <property type="project" value="InterPro"/>
</dbReference>
<sequence length="345" mass="37573">MLALMKLKKGKGFVELREVEEPKIKDDEVLIQVMAAGICGTDIHIYHDEHSYWPPLILGHEFSGKITQVGEAVEGWKKGDRVVAEPHTQTCGVCQYCRSGRLQFCPQKRGVGWGQDGAFASFVKIPAHLLHRIPDNVSFEEAALAEPMAIAVTGVLERTRVEPEDLVVVLGPGPVGLLSAIIAKAEGAAKVIVSGTAMDVPLRLKAARKLGIDYIVNVDEEDLSEKVRSLTGGWGADLVVEASGSEKAINQALEIVKRDGRVSVIGIVGKKNINMEWDKAVFKAIKVIFSFSSSPTSWERGLSLMATGKVKISPLISHEFPLTEWKKAFGLCEEKKTVKALLIPS</sequence>
<dbReference type="InterPro" id="IPR036291">
    <property type="entry name" value="NAD(P)-bd_dom_sf"/>
</dbReference>
<evidence type="ECO:0000313" key="7">
    <source>
        <dbReference type="Proteomes" id="UP000316517"/>
    </source>
</evidence>
<proteinExistence type="inferred from homology"/>
<protein>
    <submittedName>
        <fullName evidence="6">Alcohol dehydrogenase</fullName>
    </submittedName>
</protein>
<dbReference type="PANTHER" id="PTHR43401">
    <property type="entry name" value="L-THREONINE 3-DEHYDROGENASE"/>
    <property type="match status" value="1"/>
</dbReference>
<dbReference type="AlphaFoldDB" id="A0A523TC83"/>
<accession>A0A523TC83</accession>
<keyword evidence="3" id="KW-0560">Oxidoreductase</keyword>
<organism evidence="6 7">
    <name type="scientific">Aerophobetes bacterium</name>
    <dbReference type="NCBI Taxonomy" id="2030807"/>
    <lineage>
        <taxon>Bacteria</taxon>
        <taxon>Candidatus Aerophobota</taxon>
    </lineage>
</organism>
<comment type="cofactor">
    <cofactor evidence="4">
        <name>Zn(2+)</name>
        <dbReference type="ChEBI" id="CHEBI:29105"/>
    </cofactor>
</comment>
<comment type="similarity">
    <text evidence="4">Belongs to the zinc-containing alcohol dehydrogenase family.</text>
</comment>
<dbReference type="InterPro" id="IPR020843">
    <property type="entry name" value="ER"/>
</dbReference>
<dbReference type="PROSITE" id="PS00059">
    <property type="entry name" value="ADH_ZINC"/>
    <property type="match status" value="1"/>
</dbReference>
<dbReference type="Pfam" id="PF00107">
    <property type="entry name" value="ADH_zinc_N"/>
    <property type="match status" value="1"/>
</dbReference>
<dbReference type="CDD" id="cd08258">
    <property type="entry name" value="Zn_ADH4"/>
    <property type="match status" value="1"/>
</dbReference>
<dbReference type="InterPro" id="IPR013149">
    <property type="entry name" value="ADH-like_C"/>
</dbReference>
<dbReference type="InterPro" id="IPR011032">
    <property type="entry name" value="GroES-like_sf"/>
</dbReference>
<dbReference type="InterPro" id="IPR013154">
    <property type="entry name" value="ADH-like_N"/>
</dbReference>
<keyword evidence="1 4" id="KW-0479">Metal-binding</keyword>